<evidence type="ECO:0000256" key="5">
    <source>
        <dbReference type="ARBA" id="ARBA00023124"/>
    </source>
</evidence>
<dbReference type="EC" id="3.4.-.-" evidence="8"/>
<dbReference type="Gene3D" id="3.90.1680.10">
    <property type="entry name" value="SOS response associated peptidase-like"/>
    <property type="match status" value="1"/>
</dbReference>
<comment type="similarity">
    <text evidence="1 8">Belongs to the SOS response-associated peptidase family.</text>
</comment>
<keyword evidence="6" id="KW-0238">DNA-binding</keyword>
<keyword evidence="2 8" id="KW-0645">Protease</keyword>
<evidence type="ECO:0000313" key="9">
    <source>
        <dbReference type="EMBL" id="TSP11028.1"/>
    </source>
</evidence>
<protein>
    <recommendedName>
        <fullName evidence="8">Abasic site processing protein</fullName>
        <ecNumber evidence="8">3.4.-.-</ecNumber>
    </recommendedName>
</protein>
<evidence type="ECO:0000256" key="1">
    <source>
        <dbReference type="ARBA" id="ARBA00008136"/>
    </source>
</evidence>
<dbReference type="Proteomes" id="UP000318943">
    <property type="component" value="Unassembled WGS sequence"/>
</dbReference>
<dbReference type="EMBL" id="VCIZ01000012">
    <property type="protein sequence ID" value="TSP11028.1"/>
    <property type="molecule type" value="Genomic_DNA"/>
</dbReference>
<evidence type="ECO:0000256" key="3">
    <source>
        <dbReference type="ARBA" id="ARBA00022763"/>
    </source>
</evidence>
<keyword evidence="7" id="KW-0456">Lyase</keyword>
<reference evidence="9 10" key="1">
    <citation type="submission" date="2019-05" db="EMBL/GenBank/DDBJ databases">
        <title>Whole genome sequence analysis of Cupriavidus campinensis S14E4C strain.</title>
        <authorList>
            <person name="Abbaszade G."/>
            <person name="Szabo A."/>
            <person name="Toumi M."/>
            <person name="Toth E."/>
        </authorList>
    </citation>
    <scope>NUCLEOTIDE SEQUENCE [LARGE SCALE GENOMIC DNA]</scope>
    <source>
        <strain evidence="9 10">S14E4C</strain>
    </source>
</reference>
<evidence type="ECO:0000256" key="6">
    <source>
        <dbReference type="ARBA" id="ARBA00023125"/>
    </source>
</evidence>
<evidence type="ECO:0000256" key="2">
    <source>
        <dbReference type="ARBA" id="ARBA00022670"/>
    </source>
</evidence>
<proteinExistence type="inferred from homology"/>
<comment type="caution">
    <text evidence="9">The sequence shown here is derived from an EMBL/GenBank/DDBJ whole genome shotgun (WGS) entry which is preliminary data.</text>
</comment>
<sequence length="173" mass="19340">MDVRVAEVSIELKFPPGVRKYDTSNARSETVGEKRSFSGAWKASQLCLVPATAIYEPNYEAGPKAVNYRIWLSTAPAFGIAGLWRTWQDGSLSFTLLTVNSDRHALMNRMHKPGDEKRSVVIVAPGEWDAWLNCRKPEEARSFLRLFPAEQMTAAAAPRAPRIAASQFEHPHN</sequence>
<evidence type="ECO:0000313" key="10">
    <source>
        <dbReference type="Proteomes" id="UP000318943"/>
    </source>
</evidence>
<dbReference type="SUPFAM" id="SSF143081">
    <property type="entry name" value="BB1717-like"/>
    <property type="match status" value="1"/>
</dbReference>
<dbReference type="Pfam" id="PF02586">
    <property type="entry name" value="SRAP"/>
    <property type="match status" value="1"/>
</dbReference>
<gene>
    <name evidence="9" type="ORF">FGG12_19395</name>
</gene>
<keyword evidence="4 8" id="KW-0378">Hydrolase</keyword>
<organism evidence="9 10">
    <name type="scientific">Cupriavidus campinensis</name>
    <dbReference type="NCBI Taxonomy" id="151783"/>
    <lineage>
        <taxon>Bacteria</taxon>
        <taxon>Pseudomonadati</taxon>
        <taxon>Pseudomonadota</taxon>
        <taxon>Betaproteobacteria</taxon>
        <taxon>Burkholderiales</taxon>
        <taxon>Burkholderiaceae</taxon>
        <taxon>Cupriavidus</taxon>
    </lineage>
</organism>
<accession>A0ABY3EJS4</accession>
<keyword evidence="10" id="KW-1185">Reference proteome</keyword>
<keyword evidence="5" id="KW-0190">Covalent protein-DNA linkage</keyword>
<dbReference type="PANTHER" id="PTHR13604:SF0">
    <property type="entry name" value="ABASIC SITE PROCESSING PROTEIN HMCES"/>
    <property type="match status" value="1"/>
</dbReference>
<dbReference type="PANTHER" id="PTHR13604">
    <property type="entry name" value="DC12-RELATED"/>
    <property type="match status" value="1"/>
</dbReference>
<dbReference type="InterPro" id="IPR003738">
    <property type="entry name" value="SRAP"/>
</dbReference>
<dbReference type="InterPro" id="IPR036590">
    <property type="entry name" value="SRAP-like"/>
</dbReference>
<evidence type="ECO:0000256" key="8">
    <source>
        <dbReference type="RuleBase" id="RU364100"/>
    </source>
</evidence>
<keyword evidence="3" id="KW-0227">DNA damage</keyword>
<evidence type="ECO:0000256" key="4">
    <source>
        <dbReference type="ARBA" id="ARBA00022801"/>
    </source>
</evidence>
<evidence type="ECO:0000256" key="7">
    <source>
        <dbReference type="ARBA" id="ARBA00023239"/>
    </source>
</evidence>
<name>A0ABY3EJS4_9BURK</name>